<dbReference type="InterPro" id="IPR010982">
    <property type="entry name" value="Lambda_DNA-bd_dom_sf"/>
</dbReference>
<dbReference type="SUPFAM" id="SSF47413">
    <property type="entry name" value="lambda repressor-like DNA-binding domains"/>
    <property type="match status" value="1"/>
</dbReference>
<reference evidence="2" key="1">
    <citation type="journal article" date="2019" name="Int. J. Syst. Evol. Microbiol.">
        <title>The Global Catalogue of Microorganisms (GCM) 10K type strain sequencing project: providing services to taxonomists for standard genome sequencing and annotation.</title>
        <authorList>
            <consortium name="The Broad Institute Genomics Platform"/>
            <consortium name="The Broad Institute Genome Sequencing Center for Infectious Disease"/>
            <person name="Wu L."/>
            <person name="Ma J."/>
        </authorList>
    </citation>
    <scope>NUCLEOTIDE SEQUENCE [LARGE SCALE GENOMIC DNA]</scope>
    <source>
        <strain evidence="2">CGMCC 4.7020</strain>
    </source>
</reference>
<organism evidence="1 2">
    <name type="scientific">Streptomyces kaempferi</name>
    <dbReference type="NCBI Taxonomy" id="333725"/>
    <lineage>
        <taxon>Bacteria</taxon>
        <taxon>Bacillati</taxon>
        <taxon>Actinomycetota</taxon>
        <taxon>Actinomycetes</taxon>
        <taxon>Kitasatosporales</taxon>
        <taxon>Streptomycetaceae</taxon>
        <taxon>Streptomyces</taxon>
    </lineage>
</organism>
<protein>
    <submittedName>
        <fullName evidence="1">Helix-turn-helix domain-containing protein</fullName>
    </submittedName>
</protein>
<keyword evidence="2" id="KW-1185">Reference proteome</keyword>
<gene>
    <name evidence="1" type="ORF">ACFQ5X_47615</name>
</gene>
<sequence length="101" mass="11333">MDAIHDDVAEFALLLTRLKERTDRSYAALARRLDMNASTLHRYCAGEAVPLDFTGIERFAALCGASPGERVELHRRWILAVAARQRSRSSDARRTPTPHDA</sequence>
<dbReference type="EMBL" id="JBHTMM010000188">
    <property type="protein sequence ID" value="MFD1313370.1"/>
    <property type="molecule type" value="Genomic_DNA"/>
</dbReference>
<dbReference type="RefSeq" id="WP_381331212.1">
    <property type="nucleotide sequence ID" value="NZ_JBHTMM010000188.1"/>
</dbReference>
<accession>A0ABW3XW40</accession>
<name>A0ABW3XW40_9ACTN</name>
<feature type="non-terminal residue" evidence="1">
    <location>
        <position position="101"/>
    </location>
</feature>
<dbReference type="Pfam" id="PF13560">
    <property type="entry name" value="HTH_31"/>
    <property type="match status" value="1"/>
</dbReference>
<proteinExistence type="predicted"/>
<evidence type="ECO:0000313" key="1">
    <source>
        <dbReference type="EMBL" id="MFD1313370.1"/>
    </source>
</evidence>
<dbReference type="Proteomes" id="UP001597058">
    <property type="component" value="Unassembled WGS sequence"/>
</dbReference>
<evidence type="ECO:0000313" key="2">
    <source>
        <dbReference type="Proteomes" id="UP001597058"/>
    </source>
</evidence>
<comment type="caution">
    <text evidence="1">The sequence shown here is derived from an EMBL/GenBank/DDBJ whole genome shotgun (WGS) entry which is preliminary data.</text>
</comment>